<dbReference type="PANTHER" id="PTHR22642">
    <property type="entry name" value="IMIDAZOLONEPROPIONASE"/>
    <property type="match status" value="1"/>
</dbReference>
<dbReference type="InterPro" id="IPR033932">
    <property type="entry name" value="YtcJ-like"/>
</dbReference>
<dbReference type="Gene3D" id="3.20.20.140">
    <property type="entry name" value="Metal-dependent hydrolases"/>
    <property type="match status" value="2"/>
</dbReference>
<reference evidence="2 3" key="1">
    <citation type="submission" date="2013-07" db="EMBL/GenBank/DDBJ databases">
        <authorList>
            <consortium name="DOE Joint Genome Institute"/>
            <person name="Eisen J."/>
            <person name="Huntemann M."/>
            <person name="Han J."/>
            <person name="Chen A."/>
            <person name="Kyrpides N."/>
            <person name="Mavromatis K."/>
            <person name="Markowitz V."/>
            <person name="Palaniappan K."/>
            <person name="Ivanova N."/>
            <person name="Schaumberg A."/>
            <person name="Pati A."/>
            <person name="Liolios K."/>
            <person name="Nordberg H.P."/>
            <person name="Cantor M.N."/>
            <person name="Hua S.X."/>
            <person name="Woyke T."/>
        </authorList>
    </citation>
    <scope>NUCLEOTIDE SEQUENCE [LARGE SCALE GENOMIC DNA]</scope>
    <source>
        <strain evidence="2 3">DSM 44712</strain>
    </source>
</reference>
<dbReference type="Pfam" id="PF07969">
    <property type="entry name" value="Amidohydro_3"/>
    <property type="match status" value="1"/>
</dbReference>
<dbReference type="OrthoDB" id="3173428at2"/>
<dbReference type="InterPro" id="IPR011059">
    <property type="entry name" value="Metal-dep_hydrolase_composite"/>
</dbReference>
<evidence type="ECO:0000313" key="3">
    <source>
        <dbReference type="Proteomes" id="UP000021053"/>
    </source>
</evidence>
<accession>A0A010Z2Y2</accession>
<dbReference type="PANTHER" id="PTHR22642:SF2">
    <property type="entry name" value="PROTEIN LONG AFTER FAR-RED 3"/>
    <property type="match status" value="1"/>
</dbReference>
<evidence type="ECO:0000259" key="1">
    <source>
        <dbReference type="Pfam" id="PF07969"/>
    </source>
</evidence>
<dbReference type="SUPFAM" id="SSF51338">
    <property type="entry name" value="Composite domain of metallo-dependent hydrolases"/>
    <property type="match status" value="1"/>
</dbReference>
<dbReference type="InterPro" id="IPR032466">
    <property type="entry name" value="Metal_Hydrolase"/>
</dbReference>
<keyword evidence="2" id="KW-0378">Hydrolase</keyword>
<dbReference type="EMBL" id="JFBT01000001">
    <property type="protein sequence ID" value="EXG81758.1"/>
    <property type="molecule type" value="Genomic_DNA"/>
</dbReference>
<dbReference type="PATRIC" id="fig|927661.3.peg.2840"/>
<dbReference type="Proteomes" id="UP000021053">
    <property type="component" value="Unassembled WGS sequence"/>
</dbReference>
<keyword evidence="3" id="KW-1185">Reference proteome</keyword>
<name>A0A010Z2Y2_9ACTN</name>
<proteinExistence type="predicted"/>
<sequence>MSLLLRDVRLVPVTGAADAGVTDVRLEDGTVTALGEPADRVIDAGGRWLMPGLWDQHVHFRQWAQARLRLDLSGTTGPAEAVARVRAHLESRPAVVVGAGFRPATWSEQPRTAHLDALSSTVPIVLISGDVHCGWLNSAAQRWLGVPARAGVIDENDWFTLVPHLEDRLAADLDQAYRLAQSDAAARGVVGIGDMEFEPGFRAWPARFAAGIDGLRVRTATYADGLEDVIAAGLRTGSVLDASGLLTMGPLKIISDGSLNSRTARCCEPYGDGRHGTQNYPLDELVRLLGRASGAGLEIALHAIGDAALTTAVDAFEATGARGGIEHVQLARFADFGRMARLGLRASIQPAHLLDDRDVAAEIWPDRTERCYAFSSMLAAGVPLALGSDAPVSPLDPWLAMAAAVHRSADERDPWNPAESLTAAQALAASVDGRPTVAPGSPADLALLDANPLEPGADAAGLRDMRVAATFVAGRVTHLDL</sequence>
<dbReference type="CDD" id="cd01300">
    <property type="entry name" value="YtcJ_like"/>
    <property type="match status" value="1"/>
</dbReference>
<dbReference type="RefSeq" id="WP_035851193.1">
    <property type="nucleotide sequence ID" value="NZ_KK073874.1"/>
</dbReference>
<dbReference type="GO" id="GO:0016810">
    <property type="term" value="F:hydrolase activity, acting on carbon-nitrogen (but not peptide) bonds"/>
    <property type="evidence" value="ECO:0007669"/>
    <property type="project" value="InterPro"/>
</dbReference>
<gene>
    <name evidence="2" type="ORF">CryarDRAFT_2878</name>
</gene>
<evidence type="ECO:0000313" key="2">
    <source>
        <dbReference type="EMBL" id="EXG81758.1"/>
    </source>
</evidence>
<dbReference type="HOGENOM" id="CLU_009942_3_1_11"/>
<dbReference type="InterPro" id="IPR013108">
    <property type="entry name" value="Amidohydro_3"/>
</dbReference>
<dbReference type="AlphaFoldDB" id="A0A010Z2Y2"/>
<feature type="domain" description="Amidohydrolase 3" evidence="1">
    <location>
        <begin position="40"/>
        <end position="478"/>
    </location>
</feature>
<comment type="caution">
    <text evidence="2">The sequence shown here is derived from an EMBL/GenBank/DDBJ whole genome shotgun (WGS) entry which is preliminary data.</text>
</comment>
<dbReference type="Gene3D" id="3.10.310.70">
    <property type="match status" value="1"/>
</dbReference>
<dbReference type="SUPFAM" id="SSF51556">
    <property type="entry name" value="Metallo-dependent hydrolases"/>
    <property type="match status" value="1"/>
</dbReference>
<organism evidence="2 3">
    <name type="scientific">Cryptosporangium arvum DSM 44712</name>
    <dbReference type="NCBI Taxonomy" id="927661"/>
    <lineage>
        <taxon>Bacteria</taxon>
        <taxon>Bacillati</taxon>
        <taxon>Actinomycetota</taxon>
        <taxon>Actinomycetes</taxon>
        <taxon>Cryptosporangiales</taxon>
        <taxon>Cryptosporangiaceae</taxon>
        <taxon>Cryptosporangium</taxon>
    </lineage>
</organism>
<protein>
    <submittedName>
        <fullName evidence="2">Putative TIM-barrel fold metal-dependent hydrolase</fullName>
    </submittedName>
</protein>